<dbReference type="EMBL" id="JBEHCU010008585">
    <property type="protein sequence ID" value="KAL1381518.1"/>
    <property type="molecule type" value="Genomic_DNA"/>
</dbReference>
<name>A0ABD1CYP6_CULPP</name>
<dbReference type="Proteomes" id="UP001562425">
    <property type="component" value="Unassembled WGS sequence"/>
</dbReference>
<keyword evidence="2" id="KW-1185">Reference proteome</keyword>
<evidence type="ECO:0000313" key="1">
    <source>
        <dbReference type="EMBL" id="KAL1381518.1"/>
    </source>
</evidence>
<sequence>MSKKTITTQSKKELAIKICEAYPILKWDKMDRPAEAEWFWEHNGESRGPHTGFIQSWCKNQSGEKDPTNKRAASCSLDVMEEIDELDNIIDENEANLTRIIELMNSTFSYRDKVRRKSKHNLFDVEGFKFLMKFEGKLIFREFDLIFPTERKSFTSIAPFCMMINDFYENVNFYEIKCMMKIIKYLTQQGKKTAQADPSLSMEEDMVADVKENHRCNRNGLRSTHYNIVISISVSM</sequence>
<gene>
    <name evidence="1" type="ORF">pipiens_013403</name>
</gene>
<protein>
    <submittedName>
        <fullName evidence="1">Uncharacterized protein</fullName>
    </submittedName>
</protein>
<comment type="caution">
    <text evidence="1">The sequence shown here is derived from an EMBL/GenBank/DDBJ whole genome shotgun (WGS) entry which is preliminary data.</text>
</comment>
<proteinExistence type="predicted"/>
<organism evidence="1 2">
    <name type="scientific">Culex pipiens pipiens</name>
    <name type="common">Northern house mosquito</name>
    <dbReference type="NCBI Taxonomy" id="38569"/>
    <lineage>
        <taxon>Eukaryota</taxon>
        <taxon>Metazoa</taxon>
        <taxon>Ecdysozoa</taxon>
        <taxon>Arthropoda</taxon>
        <taxon>Hexapoda</taxon>
        <taxon>Insecta</taxon>
        <taxon>Pterygota</taxon>
        <taxon>Neoptera</taxon>
        <taxon>Endopterygota</taxon>
        <taxon>Diptera</taxon>
        <taxon>Nematocera</taxon>
        <taxon>Culicoidea</taxon>
        <taxon>Culicidae</taxon>
        <taxon>Culicinae</taxon>
        <taxon>Culicini</taxon>
        <taxon>Culex</taxon>
        <taxon>Culex</taxon>
    </lineage>
</organism>
<accession>A0ABD1CYP6</accession>
<reference evidence="1 2" key="1">
    <citation type="submission" date="2024-05" db="EMBL/GenBank/DDBJ databases">
        <title>Culex pipiens pipiens assembly and annotation.</title>
        <authorList>
            <person name="Alout H."/>
            <person name="Durand T."/>
        </authorList>
    </citation>
    <scope>NUCLEOTIDE SEQUENCE [LARGE SCALE GENOMIC DNA]</scope>
    <source>
        <strain evidence="1">HA-2024</strain>
        <tissue evidence="1">Whole body</tissue>
    </source>
</reference>
<evidence type="ECO:0000313" key="2">
    <source>
        <dbReference type="Proteomes" id="UP001562425"/>
    </source>
</evidence>
<dbReference type="AlphaFoldDB" id="A0ABD1CYP6"/>